<name>A0ABD0K786_9CAEN</name>
<dbReference type="AlphaFoldDB" id="A0ABD0K786"/>
<evidence type="ECO:0000313" key="2">
    <source>
        <dbReference type="Proteomes" id="UP001519460"/>
    </source>
</evidence>
<comment type="caution">
    <text evidence="1">The sequence shown here is derived from an EMBL/GenBank/DDBJ whole genome shotgun (WGS) entry which is preliminary data.</text>
</comment>
<keyword evidence="2" id="KW-1185">Reference proteome</keyword>
<accession>A0ABD0K786</accession>
<gene>
    <name evidence="1" type="ORF">BaRGS_00025998</name>
</gene>
<dbReference type="EMBL" id="JACVVK020000239">
    <property type="protein sequence ID" value="KAK7482700.1"/>
    <property type="molecule type" value="Genomic_DNA"/>
</dbReference>
<evidence type="ECO:0000313" key="1">
    <source>
        <dbReference type="EMBL" id="KAK7482700.1"/>
    </source>
</evidence>
<protein>
    <submittedName>
        <fullName evidence="1">Uncharacterized protein</fullName>
    </submittedName>
</protein>
<proteinExistence type="predicted"/>
<sequence length="113" mass="12682">MASTTVFCVLDTKNTASFERQGQQIQFLQGHSFGEGLQDAGSKIFLFVTTKCEGRYGIGNSIVPKWLLHVNGARRPHLSLKQCCPFADPRENTPVLTYRNYSFACAPLLQIWL</sequence>
<dbReference type="Proteomes" id="UP001519460">
    <property type="component" value="Unassembled WGS sequence"/>
</dbReference>
<reference evidence="1 2" key="1">
    <citation type="journal article" date="2023" name="Sci. Data">
        <title>Genome assembly of the Korean intertidal mud-creeper Batillaria attramentaria.</title>
        <authorList>
            <person name="Patra A.K."/>
            <person name="Ho P.T."/>
            <person name="Jun S."/>
            <person name="Lee S.J."/>
            <person name="Kim Y."/>
            <person name="Won Y.J."/>
        </authorList>
    </citation>
    <scope>NUCLEOTIDE SEQUENCE [LARGE SCALE GENOMIC DNA]</scope>
    <source>
        <strain evidence="1">Wonlab-2016</strain>
    </source>
</reference>
<organism evidence="1 2">
    <name type="scientific">Batillaria attramentaria</name>
    <dbReference type="NCBI Taxonomy" id="370345"/>
    <lineage>
        <taxon>Eukaryota</taxon>
        <taxon>Metazoa</taxon>
        <taxon>Spiralia</taxon>
        <taxon>Lophotrochozoa</taxon>
        <taxon>Mollusca</taxon>
        <taxon>Gastropoda</taxon>
        <taxon>Caenogastropoda</taxon>
        <taxon>Sorbeoconcha</taxon>
        <taxon>Cerithioidea</taxon>
        <taxon>Batillariidae</taxon>
        <taxon>Batillaria</taxon>
    </lineage>
</organism>